<evidence type="ECO:0000256" key="1">
    <source>
        <dbReference type="SAM" id="MobiDB-lite"/>
    </source>
</evidence>
<dbReference type="Proteomes" id="UP000186136">
    <property type="component" value="Unassembled WGS sequence"/>
</dbReference>
<evidence type="ECO:0000313" key="3">
    <source>
        <dbReference type="Proteomes" id="UP000186136"/>
    </source>
</evidence>
<dbReference type="AlphaFoldDB" id="A0A1Q2YE59"/>
<reference evidence="2 3" key="1">
    <citation type="submission" date="2016-08" db="EMBL/GenBank/DDBJ databases">
        <title>Whole genome shotgun sequence of Pichia membranifaciens KS47-1.</title>
        <authorList>
            <person name="Konishi M."/>
            <person name="Ishida M."/>
            <person name="Arakawa T."/>
            <person name="Kato Y."/>
            <person name="Horiuchi J."/>
        </authorList>
    </citation>
    <scope>NUCLEOTIDE SEQUENCE [LARGE SCALE GENOMIC DNA]</scope>
    <source>
        <strain evidence="2 3">KS47-1</strain>
    </source>
</reference>
<accession>A0A1Q2YE59</accession>
<feature type="compositionally biased region" description="Acidic residues" evidence="1">
    <location>
        <begin position="33"/>
        <end position="54"/>
    </location>
</feature>
<feature type="region of interest" description="Disordered" evidence="1">
    <location>
        <begin position="1"/>
        <end position="112"/>
    </location>
</feature>
<keyword evidence="3" id="KW-1185">Reference proteome</keyword>
<feature type="compositionally biased region" description="Basic and acidic residues" evidence="1">
    <location>
        <begin position="81"/>
        <end position="92"/>
    </location>
</feature>
<name>A0A1Q2YE59_9ASCO</name>
<evidence type="ECO:0000313" key="2">
    <source>
        <dbReference type="EMBL" id="GAV27829.1"/>
    </source>
</evidence>
<comment type="caution">
    <text evidence="2">The sequence shown here is derived from an EMBL/GenBank/DDBJ whole genome shotgun (WGS) entry which is preliminary data.</text>
</comment>
<proteinExistence type="predicted"/>
<sequence length="170" mass="18203">MKALQNIHSGNGSSSSGASNADGSSNDSTDNRMEDDEDEDEDEEEEEEEDDGDDGAAGTQHDAAEKISGSTNRNSNGTGTGEERQEGQEGQEHSATGRSADHRPPVERDKDACRLRRWREDHHERPEVPGGAAVELLSRGEVLVPVGPAVGAQPLVSRTVEPQIDYLVGD</sequence>
<feature type="compositionally biased region" description="Basic and acidic residues" evidence="1">
    <location>
        <begin position="99"/>
        <end position="112"/>
    </location>
</feature>
<protein>
    <submittedName>
        <fullName evidence="2">Uncharacterized protein</fullName>
    </submittedName>
</protein>
<organism evidence="2 3">
    <name type="scientific">Pichia membranifaciens</name>
    <dbReference type="NCBI Taxonomy" id="4926"/>
    <lineage>
        <taxon>Eukaryota</taxon>
        <taxon>Fungi</taxon>
        <taxon>Dikarya</taxon>
        <taxon>Ascomycota</taxon>
        <taxon>Saccharomycotina</taxon>
        <taxon>Pichiomycetes</taxon>
        <taxon>Pichiales</taxon>
        <taxon>Pichiaceae</taxon>
        <taxon>Pichia</taxon>
    </lineage>
</organism>
<feature type="compositionally biased region" description="Low complexity" evidence="1">
    <location>
        <begin position="9"/>
        <end position="28"/>
    </location>
</feature>
<gene>
    <name evidence="2" type="ORF">PMKS-001297</name>
</gene>
<dbReference type="EMBL" id="BDGI01000046">
    <property type="protein sequence ID" value="GAV27829.1"/>
    <property type="molecule type" value="Genomic_DNA"/>
</dbReference>